<dbReference type="EnsemblPlants" id="TraesCS1D02G340200.1">
    <property type="protein sequence ID" value="TraesCS1D02G340200.1"/>
    <property type="gene ID" value="TraesCS1D02G340200"/>
</dbReference>
<dbReference type="Gramene" id="TraesCLE_scaffold_094569_01G000200.1">
    <property type="protein sequence ID" value="TraesCLE_scaffold_094569_01G000200.1"/>
    <property type="gene ID" value="TraesCLE_scaffold_094569_01G000200"/>
</dbReference>
<dbReference type="SUPFAM" id="SSF101898">
    <property type="entry name" value="NHL repeat"/>
    <property type="match status" value="1"/>
</dbReference>
<dbReference type="Gramene" id="TraesRN1D0100852400.1">
    <property type="protein sequence ID" value="TraesRN1D0100852400.1"/>
    <property type="gene ID" value="TraesRN1D0100852400"/>
</dbReference>
<dbReference type="OMA" id="WHQTYIL"/>
<dbReference type="Gramene" id="TraesCS1D02G340200.1">
    <property type="protein sequence ID" value="TraesCS1D02G340200.1"/>
    <property type="gene ID" value="TraesCS1D02G340200"/>
</dbReference>
<evidence type="ECO:0000313" key="2">
    <source>
        <dbReference type="EnsemblPlants" id="TraesCS1D02G340200.1"/>
    </source>
</evidence>
<dbReference type="Gramene" id="TraesWEE_scaffold_112191_01G000100.1">
    <property type="protein sequence ID" value="TraesWEE_scaffold_112191_01G000100.1"/>
    <property type="gene ID" value="TraesWEE_scaffold_112191_01G000100"/>
</dbReference>
<dbReference type="Gramene" id="TraesPARA_EIv1.0_0305970.1">
    <property type="protein sequence ID" value="TraesPARA_EIv1.0_0305970.1.CDS"/>
    <property type="gene ID" value="TraesPARA_EIv1.0_0305970"/>
</dbReference>
<dbReference type="Gramene" id="TraesJAG1D03G00541000.1">
    <property type="protein sequence ID" value="TraesJAG1D03G00541000.1"/>
    <property type="gene ID" value="TraesJAG1D03G00541000"/>
</dbReference>
<feature type="domain" description="F-box associated beta-propeller type 3" evidence="1">
    <location>
        <begin position="166"/>
        <end position="244"/>
    </location>
</feature>
<proteinExistence type="predicted"/>
<protein>
    <recommendedName>
        <fullName evidence="1">F-box associated beta-propeller type 3 domain-containing protein</fullName>
    </recommendedName>
</protein>
<dbReference type="Gramene" id="TraesJUL1D03G00544580.1">
    <property type="protein sequence ID" value="TraesJUL1D03G00544580.1"/>
    <property type="gene ID" value="TraesJUL1D03G00544580"/>
</dbReference>
<keyword evidence="3" id="KW-1185">Reference proteome</keyword>
<dbReference type="STRING" id="4565.A0A3B5ZZA5"/>
<reference evidence="2" key="1">
    <citation type="submission" date="2018-08" db="EMBL/GenBank/DDBJ databases">
        <authorList>
            <person name="Rossello M."/>
        </authorList>
    </citation>
    <scope>NUCLEOTIDE SEQUENCE [LARGE SCALE GENOMIC DNA]</scope>
    <source>
        <strain evidence="2">cv. Chinese Spring</strain>
    </source>
</reference>
<dbReference type="Pfam" id="PF08268">
    <property type="entry name" value="FBA_3"/>
    <property type="match status" value="1"/>
</dbReference>
<dbReference type="PANTHER" id="PTHR31672">
    <property type="entry name" value="BNACNNG10540D PROTEIN"/>
    <property type="match status" value="1"/>
</dbReference>
<dbReference type="InterPro" id="IPR013187">
    <property type="entry name" value="F-box-assoc_dom_typ3"/>
</dbReference>
<evidence type="ECO:0000259" key="1">
    <source>
        <dbReference type="Pfam" id="PF08268"/>
    </source>
</evidence>
<dbReference type="OrthoDB" id="695330at2759"/>
<dbReference type="Proteomes" id="UP000019116">
    <property type="component" value="Chromosome 1D"/>
</dbReference>
<organism evidence="2">
    <name type="scientific">Triticum aestivum</name>
    <name type="common">Wheat</name>
    <dbReference type="NCBI Taxonomy" id="4565"/>
    <lineage>
        <taxon>Eukaryota</taxon>
        <taxon>Viridiplantae</taxon>
        <taxon>Streptophyta</taxon>
        <taxon>Embryophyta</taxon>
        <taxon>Tracheophyta</taxon>
        <taxon>Spermatophyta</taxon>
        <taxon>Magnoliopsida</taxon>
        <taxon>Liliopsida</taxon>
        <taxon>Poales</taxon>
        <taxon>Poaceae</taxon>
        <taxon>BOP clade</taxon>
        <taxon>Pooideae</taxon>
        <taxon>Triticodae</taxon>
        <taxon>Triticeae</taxon>
        <taxon>Triticinae</taxon>
        <taxon>Triticum</taxon>
    </lineage>
</organism>
<dbReference type="SMR" id="A0A3B5ZZA5"/>
<sequence length="337" mass="37552">MERLRLPPNARCPLRLVCRHWRDVVDQLSAMDLRSRPRILAFSPEGLAYVGDVVLPPEGGREPSWSTDHSMPAIYGSMSMVGTCNGLVCLCDDREPGGAVMLANPSTGQSLAVPPLPLSNAAVRLLCNSTCTMTWHQTYILARHPATGRYKAGPDARCVHGAYRLADVDGTVYWVAETEDAAKIMSFDLEDESVTPTEPLPVPAQPGNCRLTKVHGRLGVAISGDDWLTVWVLEGEGWSPRYIVEAHRLRQQQPWLRRDLVVPHFAHGDYILAYRDRKMYGHKVSQAARLPDGVVQIRDNKDLDGEILSLPCLIDRMFAYVETKEPLNVYKASMPAW</sequence>
<dbReference type="Gramene" id="TraesROB_scaffold_049784_01G000200.1">
    <property type="protein sequence ID" value="TraesROB_scaffold_049784_01G000200.1"/>
    <property type="gene ID" value="TraesROB_scaffold_049784_01G000200"/>
</dbReference>
<dbReference type="Gramene" id="TraesCS1D03G0804600.1">
    <property type="protein sequence ID" value="TraesCS1D03G0804600.1.CDS"/>
    <property type="gene ID" value="TraesCS1D03G0804600"/>
</dbReference>
<evidence type="ECO:0000313" key="3">
    <source>
        <dbReference type="Proteomes" id="UP000019116"/>
    </source>
</evidence>
<dbReference type="AlphaFoldDB" id="A0A3B5ZZA5"/>
<reference evidence="2" key="2">
    <citation type="submission" date="2018-10" db="UniProtKB">
        <authorList>
            <consortium name="EnsemblPlants"/>
        </authorList>
    </citation>
    <scope>IDENTIFICATION</scope>
</reference>
<name>A0A3B5ZZA5_WHEAT</name>
<dbReference type="InterPro" id="IPR050796">
    <property type="entry name" value="SCF_F-box_component"/>
</dbReference>
<dbReference type="Gramene" id="TraesCAD_scaffold_091897_01G000100.1">
    <property type="protein sequence ID" value="TraesCAD_scaffold_091897_01G000100.1"/>
    <property type="gene ID" value="TraesCAD_scaffold_091897_01G000100"/>
</dbReference>
<accession>A0A3B5ZZA5</accession>